<dbReference type="RefSeq" id="WP_091414399.1">
    <property type="nucleotide sequence ID" value="NZ_LT629749.1"/>
</dbReference>
<dbReference type="Pfam" id="PF00512">
    <property type="entry name" value="HisKA"/>
    <property type="match status" value="1"/>
</dbReference>
<feature type="domain" description="Histidine kinase" evidence="12">
    <location>
        <begin position="251"/>
        <end position="458"/>
    </location>
</feature>
<dbReference type="InterPro" id="IPR003660">
    <property type="entry name" value="HAMP_dom"/>
</dbReference>
<evidence type="ECO:0000256" key="6">
    <source>
        <dbReference type="ARBA" id="ARBA00022692"/>
    </source>
</evidence>
<dbReference type="EMBL" id="LT629749">
    <property type="protein sequence ID" value="SDT25685.1"/>
    <property type="molecule type" value="Genomic_DNA"/>
</dbReference>
<dbReference type="PANTHER" id="PTHR45436:SF5">
    <property type="entry name" value="SENSOR HISTIDINE KINASE TRCS"/>
    <property type="match status" value="1"/>
</dbReference>
<evidence type="ECO:0000256" key="2">
    <source>
        <dbReference type="ARBA" id="ARBA00004236"/>
    </source>
</evidence>
<keyword evidence="4" id="KW-0597">Phosphoprotein</keyword>
<dbReference type="CDD" id="cd00075">
    <property type="entry name" value="HATPase"/>
    <property type="match status" value="1"/>
</dbReference>
<dbReference type="STRING" id="546871.SAMN04488543_3467"/>
<keyword evidence="7 14" id="KW-0418">Kinase</keyword>
<evidence type="ECO:0000256" key="8">
    <source>
        <dbReference type="ARBA" id="ARBA00022989"/>
    </source>
</evidence>
<evidence type="ECO:0000256" key="9">
    <source>
        <dbReference type="ARBA" id="ARBA00023012"/>
    </source>
</evidence>
<gene>
    <name evidence="14" type="ORF">SAMN04488543_3467</name>
</gene>
<name>A0A1H1YVX3_9ACTN</name>
<dbReference type="CDD" id="cd00082">
    <property type="entry name" value="HisKA"/>
    <property type="match status" value="1"/>
</dbReference>
<evidence type="ECO:0000259" key="13">
    <source>
        <dbReference type="PROSITE" id="PS50885"/>
    </source>
</evidence>
<keyword evidence="15" id="KW-1185">Reference proteome</keyword>
<evidence type="ECO:0000259" key="12">
    <source>
        <dbReference type="PROSITE" id="PS50109"/>
    </source>
</evidence>
<evidence type="ECO:0000256" key="4">
    <source>
        <dbReference type="ARBA" id="ARBA00022553"/>
    </source>
</evidence>
<feature type="domain" description="HAMP" evidence="13">
    <location>
        <begin position="190"/>
        <end position="243"/>
    </location>
</feature>
<dbReference type="SMART" id="SM00304">
    <property type="entry name" value="HAMP"/>
    <property type="match status" value="1"/>
</dbReference>
<keyword evidence="6 11" id="KW-0812">Transmembrane</keyword>
<dbReference type="SUPFAM" id="SSF47384">
    <property type="entry name" value="Homodimeric domain of signal transducing histidine kinase"/>
    <property type="match status" value="1"/>
</dbReference>
<dbReference type="PROSITE" id="PS50109">
    <property type="entry name" value="HIS_KIN"/>
    <property type="match status" value="1"/>
</dbReference>
<evidence type="ECO:0000313" key="14">
    <source>
        <dbReference type="EMBL" id="SDT25685.1"/>
    </source>
</evidence>
<dbReference type="InterPro" id="IPR005467">
    <property type="entry name" value="His_kinase_dom"/>
</dbReference>
<dbReference type="PANTHER" id="PTHR45436">
    <property type="entry name" value="SENSOR HISTIDINE KINASE YKOH"/>
    <property type="match status" value="1"/>
</dbReference>
<evidence type="ECO:0000313" key="15">
    <source>
        <dbReference type="Proteomes" id="UP000199092"/>
    </source>
</evidence>
<comment type="catalytic activity">
    <reaction evidence="1">
        <text>ATP + protein L-histidine = ADP + protein N-phospho-L-histidine.</text>
        <dbReference type="EC" id="2.7.13.3"/>
    </reaction>
</comment>
<dbReference type="InterPro" id="IPR036890">
    <property type="entry name" value="HATPase_C_sf"/>
</dbReference>
<feature type="transmembrane region" description="Helical" evidence="11">
    <location>
        <begin position="21"/>
        <end position="44"/>
    </location>
</feature>
<proteinExistence type="predicted"/>
<dbReference type="InterPro" id="IPR003594">
    <property type="entry name" value="HATPase_dom"/>
</dbReference>
<dbReference type="CDD" id="cd06225">
    <property type="entry name" value="HAMP"/>
    <property type="match status" value="1"/>
</dbReference>
<dbReference type="Gene3D" id="6.10.340.10">
    <property type="match status" value="1"/>
</dbReference>
<evidence type="ECO:0000256" key="1">
    <source>
        <dbReference type="ARBA" id="ARBA00000085"/>
    </source>
</evidence>
<dbReference type="PRINTS" id="PR00344">
    <property type="entry name" value="BCTRLSENSOR"/>
</dbReference>
<dbReference type="Proteomes" id="UP000199092">
    <property type="component" value="Chromosome I"/>
</dbReference>
<dbReference type="OrthoDB" id="9786919at2"/>
<dbReference type="EC" id="2.7.13.3" evidence="3"/>
<feature type="transmembrane region" description="Helical" evidence="11">
    <location>
        <begin position="164"/>
        <end position="186"/>
    </location>
</feature>
<keyword evidence="8 11" id="KW-1133">Transmembrane helix</keyword>
<dbReference type="AlphaFoldDB" id="A0A1H1YVX3"/>
<reference evidence="14 15" key="1">
    <citation type="submission" date="2016-10" db="EMBL/GenBank/DDBJ databases">
        <authorList>
            <person name="de Groot N.N."/>
        </authorList>
    </citation>
    <scope>NUCLEOTIDE SEQUENCE [LARGE SCALE GENOMIC DNA]</scope>
    <source>
        <strain evidence="14 15">DSM 21741</strain>
    </source>
</reference>
<dbReference type="Gene3D" id="1.10.287.130">
    <property type="match status" value="1"/>
</dbReference>
<comment type="subcellular location">
    <subcellularLocation>
        <location evidence="2">Cell membrane</location>
    </subcellularLocation>
</comment>
<dbReference type="InterPro" id="IPR003661">
    <property type="entry name" value="HisK_dim/P_dom"/>
</dbReference>
<dbReference type="Pfam" id="PF00672">
    <property type="entry name" value="HAMP"/>
    <property type="match status" value="1"/>
</dbReference>
<dbReference type="Gene3D" id="3.30.565.10">
    <property type="entry name" value="Histidine kinase-like ATPase, C-terminal domain"/>
    <property type="match status" value="1"/>
</dbReference>
<keyword evidence="5" id="KW-0808">Transferase</keyword>
<dbReference type="GO" id="GO:0005886">
    <property type="term" value="C:plasma membrane"/>
    <property type="evidence" value="ECO:0007669"/>
    <property type="project" value="UniProtKB-SubCell"/>
</dbReference>
<dbReference type="SMART" id="SM00387">
    <property type="entry name" value="HATPase_c"/>
    <property type="match status" value="1"/>
</dbReference>
<organism evidence="14 15">
    <name type="scientific">Friedmanniella luteola</name>
    <dbReference type="NCBI Taxonomy" id="546871"/>
    <lineage>
        <taxon>Bacteria</taxon>
        <taxon>Bacillati</taxon>
        <taxon>Actinomycetota</taxon>
        <taxon>Actinomycetes</taxon>
        <taxon>Propionibacteriales</taxon>
        <taxon>Nocardioidaceae</taxon>
        <taxon>Friedmanniella</taxon>
    </lineage>
</organism>
<evidence type="ECO:0000256" key="10">
    <source>
        <dbReference type="ARBA" id="ARBA00023136"/>
    </source>
</evidence>
<keyword evidence="10 11" id="KW-0472">Membrane</keyword>
<dbReference type="SMART" id="SM00388">
    <property type="entry name" value="HisKA"/>
    <property type="match status" value="1"/>
</dbReference>
<protein>
    <recommendedName>
        <fullName evidence="3">histidine kinase</fullName>
        <ecNumber evidence="3">2.7.13.3</ecNumber>
    </recommendedName>
</protein>
<evidence type="ECO:0000256" key="11">
    <source>
        <dbReference type="SAM" id="Phobius"/>
    </source>
</evidence>
<dbReference type="InterPro" id="IPR050428">
    <property type="entry name" value="TCS_sensor_his_kinase"/>
</dbReference>
<keyword evidence="9" id="KW-0902">Two-component regulatory system</keyword>
<dbReference type="PROSITE" id="PS50885">
    <property type="entry name" value="HAMP"/>
    <property type="match status" value="1"/>
</dbReference>
<dbReference type="SUPFAM" id="SSF55874">
    <property type="entry name" value="ATPase domain of HSP90 chaperone/DNA topoisomerase II/histidine kinase"/>
    <property type="match status" value="1"/>
</dbReference>
<evidence type="ECO:0000256" key="7">
    <source>
        <dbReference type="ARBA" id="ARBA00022777"/>
    </source>
</evidence>
<dbReference type="InterPro" id="IPR036097">
    <property type="entry name" value="HisK_dim/P_sf"/>
</dbReference>
<sequence>MSDQRPPWRGWSARLSLRARLIIIGLTGVGLALLAGGFAFYGALTFAVDRTLDDGALAAADEVATLVEADRLPSPVPVSGAQVVQVVDAQQRVVAGSATADRLTPLLRPDELARALAGEAVQVPGARAALAVPLRVRAVRAEAADGPVSVLVALPVGDVLAVRAALRTGLLVLFPLVLVALGVVAWRVVGSTLRPVEELRAQAEQISGTARAERLRVPAANDEVHALAVTLNQMLDRLAAGRARQRSFVADAAHELRSPLTSIRTQLEVAERLGEGGQLPAELLVDVDRLSRLVEDLLLLARADADSRSPARTVRVEADVLLAQVAARTPARVPVTVRPGPPVTVLADPEELRRAVQNLVDNAVRHAGSAVELSARAEAGQARLLVRDDGPGLPPEERERVFERFTRRDDARSRDVGGTGLGLPIARELAARAGGTVRLEDAPPPWALQAVVELPLVAASP</sequence>
<evidence type="ECO:0000256" key="5">
    <source>
        <dbReference type="ARBA" id="ARBA00022679"/>
    </source>
</evidence>
<dbReference type="Pfam" id="PF02518">
    <property type="entry name" value="HATPase_c"/>
    <property type="match status" value="1"/>
</dbReference>
<dbReference type="GO" id="GO:0000155">
    <property type="term" value="F:phosphorelay sensor kinase activity"/>
    <property type="evidence" value="ECO:0007669"/>
    <property type="project" value="InterPro"/>
</dbReference>
<evidence type="ECO:0000256" key="3">
    <source>
        <dbReference type="ARBA" id="ARBA00012438"/>
    </source>
</evidence>
<dbReference type="InterPro" id="IPR004358">
    <property type="entry name" value="Sig_transdc_His_kin-like_C"/>
</dbReference>
<dbReference type="SUPFAM" id="SSF158472">
    <property type="entry name" value="HAMP domain-like"/>
    <property type="match status" value="1"/>
</dbReference>
<accession>A0A1H1YVX3</accession>